<dbReference type="EC" id="2.3.2.2" evidence="2"/>
<protein>
    <submittedName>
        <fullName evidence="2">Gamma-glutamyltranspeptidase</fullName>
        <ecNumber evidence="2">2.3.2.2</ecNumber>
    </submittedName>
</protein>
<keyword evidence="1 2" id="KW-0012">Acyltransferase</keyword>
<dbReference type="AlphaFoldDB" id="E6PD35"/>
<reference evidence="2" key="1">
    <citation type="submission" date="2009-10" db="EMBL/GenBank/DDBJ databases">
        <title>Diversity of trophic interactions inside an arsenic-rich microbial ecosystem.</title>
        <authorList>
            <person name="Bertin P.N."/>
            <person name="Heinrich-Salmeron A."/>
            <person name="Pelletier E."/>
            <person name="Goulhen-Chollet F."/>
            <person name="Arsene-Ploetze F."/>
            <person name="Gallien S."/>
            <person name="Calteau A."/>
            <person name="Vallenet D."/>
            <person name="Casiot C."/>
            <person name="Chane-Woon-Ming B."/>
            <person name="Giloteaux L."/>
            <person name="Barakat M."/>
            <person name="Bonnefoy V."/>
            <person name="Bruneel O."/>
            <person name="Chandler M."/>
            <person name="Cleiss J."/>
            <person name="Duran R."/>
            <person name="Elbaz-Poulichet F."/>
            <person name="Fonknechten N."/>
            <person name="Lauga B."/>
            <person name="Mornico D."/>
            <person name="Ortet P."/>
            <person name="Schaeffer C."/>
            <person name="Siguier P."/>
            <person name="Alexander Thil Smith A."/>
            <person name="Van Dorsselaer A."/>
            <person name="Weissenbach J."/>
            <person name="Medigue C."/>
            <person name="Le Paslier D."/>
        </authorList>
    </citation>
    <scope>NUCLEOTIDE SEQUENCE</scope>
</reference>
<dbReference type="EMBL" id="CABL01000001">
    <property type="protein sequence ID" value="CBH74370.1"/>
    <property type="molecule type" value="Genomic_DNA"/>
</dbReference>
<dbReference type="InterPro" id="IPR051792">
    <property type="entry name" value="GGT_bact"/>
</dbReference>
<organism evidence="2">
    <name type="scientific">mine drainage metagenome</name>
    <dbReference type="NCBI Taxonomy" id="410659"/>
    <lineage>
        <taxon>unclassified sequences</taxon>
        <taxon>metagenomes</taxon>
        <taxon>ecological metagenomes</taxon>
    </lineage>
</organism>
<dbReference type="SUPFAM" id="SSF56235">
    <property type="entry name" value="N-terminal nucleophile aminohydrolases (Ntn hydrolases)"/>
    <property type="match status" value="1"/>
</dbReference>
<dbReference type="Gene3D" id="1.10.246.130">
    <property type="match status" value="1"/>
</dbReference>
<dbReference type="InterPro" id="IPR000101">
    <property type="entry name" value="GGT_peptidase"/>
</dbReference>
<dbReference type="PANTHER" id="PTHR43199">
    <property type="entry name" value="GLUTATHIONE HYDROLASE"/>
    <property type="match status" value="1"/>
</dbReference>
<dbReference type="Pfam" id="PF01019">
    <property type="entry name" value="G_glu_transpept"/>
    <property type="match status" value="1"/>
</dbReference>
<dbReference type="InterPro" id="IPR043137">
    <property type="entry name" value="GGT_ssub_C"/>
</dbReference>
<comment type="caution">
    <text evidence="2">The sequence shown here is derived from an EMBL/GenBank/DDBJ whole genome shotgun (WGS) entry which is preliminary data.</text>
</comment>
<dbReference type="InterPro" id="IPR029055">
    <property type="entry name" value="Ntn_hydrolases_N"/>
</dbReference>
<name>E6PD35_9ZZZZ</name>
<dbReference type="PANTHER" id="PTHR43199:SF6">
    <property type="entry name" value="GLUTATHIONE HYDROLASE PROENZYME"/>
    <property type="match status" value="1"/>
</dbReference>
<evidence type="ECO:0000313" key="2">
    <source>
        <dbReference type="EMBL" id="CBH74370.1"/>
    </source>
</evidence>
<dbReference type="PRINTS" id="PR01210">
    <property type="entry name" value="GGTRANSPTASE"/>
</dbReference>
<proteinExistence type="predicted"/>
<accession>E6PD35</accession>
<dbReference type="GO" id="GO:0006751">
    <property type="term" value="P:glutathione catabolic process"/>
    <property type="evidence" value="ECO:0007669"/>
    <property type="project" value="InterPro"/>
</dbReference>
<sequence length="583" mass="62287">MRNAATLARPLLAALSALALLAVGPWPRPKMPISPPMGIGRHGMVVTEQRYASQVGLDVLKHGGNAVDAAVAVAYALAVVDPCCGNIGGGGFMLVRMHDGRSAFIDFREVAPARATPSMYLDKHGNVVPGRSTKGWLSIGVPGTVAGMATARKRFGTMSRAALMAPAIALAKNGFTFTGGDLIPFHGSLAEGYSGAYTFAKQANLRAIWMPNGHLPVPGQVVKQPELARTLEEISRGGAAAFYRGPIARVIVAASDANGGILSMRDFTDYHTVVSTPTACDYHGYKIISSPPPSSGGVTICEILHIVAPYPFTQWGWHSIKETHYLVEAERRAYADRNAYLGDPAFGAEPIAQLLSQSYAAKLRAQISPDRATPSSEVHPGLGVHWHEHRDTTHFSIVDRWGNAVGVTYTLNDWFGAGVMAGTTGFFLNDEMDDFTSKPGVPNMYGLVQGKVDEIEPFKHPLSSMSPTIVLHGGKLFMVTGSPGGSRIITITLETILNAVDFGMTAMQAVDAPRIHMQWLPDEIQYEPGALAPTVILALEKEGYRMKQIPTWGSAQAIIVDPTTGVLEGGSDRRHPAGAALGY</sequence>
<dbReference type="GO" id="GO:0036374">
    <property type="term" value="F:glutathione hydrolase activity"/>
    <property type="evidence" value="ECO:0007669"/>
    <property type="project" value="InterPro"/>
</dbReference>
<dbReference type="GO" id="GO:0103068">
    <property type="term" value="F:leukotriene C4 gamma-glutamyl transferase activity"/>
    <property type="evidence" value="ECO:0007669"/>
    <property type="project" value="UniProtKB-EC"/>
</dbReference>
<dbReference type="NCBIfam" id="TIGR00066">
    <property type="entry name" value="g_glut_trans"/>
    <property type="match status" value="1"/>
</dbReference>
<dbReference type="InterPro" id="IPR043138">
    <property type="entry name" value="GGT_lsub"/>
</dbReference>
<keyword evidence="2" id="KW-0808">Transferase</keyword>
<dbReference type="Gene3D" id="3.60.20.40">
    <property type="match status" value="1"/>
</dbReference>
<gene>
    <name evidence="2" type="primary">ggt</name>
    <name evidence="2" type="ORF">CARN1_2257</name>
</gene>
<evidence type="ECO:0000256" key="1">
    <source>
        <dbReference type="ARBA" id="ARBA00023315"/>
    </source>
</evidence>